<dbReference type="PANTHER" id="PTHR34980">
    <property type="entry name" value="INNER MEMBRANE PROTEIN-RELATED-RELATED"/>
    <property type="match status" value="1"/>
</dbReference>
<dbReference type="AlphaFoldDB" id="A0A318T8E6"/>
<protein>
    <submittedName>
        <fullName evidence="2">Uncharacterized membrane protein YhaH (DUF805 family)</fullName>
    </submittedName>
</protein>
<dbReference type="EMBL" id="QJTI01000034">
    <property type="protein sequence ID" value="PYE99956.1"/>
    <property type="molecule type" value="Genomic_DNA"/>
</dbReference>
<proteinExistence type="predicted"/>
<dbReference type="PANTHER" id="PTHR34980:SF3">
    <property type="entry name" value="BLR8105 PROTEIN"/>
    <property type="match status" value="1"/>
</dbReference>
<feature type="transmembrane region" description="Helical" evidence="1">
    <location>
        <begin position="90"/>
        <end position="110"/>
    </location>
</feature>
<gene>
    <name evidence="2" type="ORF">BJ122_13420</name>
</gene>
<dbReference type="RefSeq" id="WP_027278628.1">
    <property type="nucleotide sequence ID" value="NZ_QJTI01000034.1"/>
</dbReference>
<organism evidence="2 3">
    <name type="scientific">Rhodopseudomonas faecalis</name>
    <dbReference type="NCBI Taxonomy" id="99655"/>
    <lineage>
        <taxon>Bacteria</taxon>
        <taxon>Pseudomonadati</taxon>
        <taxon>Pseudomonadota</taxon>
        <taxon>Alphaproteobacteria</taxon>
        <taxon>Hyphomicrobiales</taxon>
        <taxon>Nitrobacteraceae</taxon>
        <taxon>Rhodopseudomonas</taxon>
    </lineage>
</organism>
<keyword evidence="3" id="KW-1185">Reference proteome</keyword>
<keyword evidence="1" id="KW-0472">Membrane</keyword>
<name>A0A318T8E6_9BRAD</name>
<accession>A0A318T8E6</accession>
<evidence type="ECO:0000313" key="2">
    <source>
        <dbReference type="EMBL" id="PYE99956.1"/>
    </source>
</evidence>
<evidence type="ECO:0000313" key="3">
    <source>
        <dbReference type="Proteomes" id="UP000248148"/>
    </source>
</evidence>
<dbReference type="OrthoDB" id="9812349at2"/>
<keyword evidence="1" id="KW-1133">Transmembrane helix</keyword>
<feature type="transmembrane region" description="Helical" evidence="1">
    <location>
        <begin position="20"/>
        <end position="38"/>
    </location>
</feature>
<reference evidence="2 3" key="1">
    <citation type="submission" date="2018-06" db="EMBL/GenBank/DDBJ databases">
        <title>Genomic Encyclopedia of Archaeal and Bacterial Type Strains, Phase II (KMG-II): from individual species to whole genera.</title>
        <authorList>
            <person name="Goeker M."/>
        </authorList>
    </citation>
    <scope>NUCLEOTIDE SEQUENCE [LARGE SCALE GENOMIC DNA]</scope>
    <source>
        <strain evidence="2 3">JCM 11668</strain>
    </source>
</reference>
<feature type="transmembrane region" description="Helical" evidence="1">
    <location>
        <begin position="116"/>
        <end position="136"/>
    </location>
</feature>
<feature type="transmembrane region" description="Helical" evidence="1">
    <location>
        <begin position="58"/>
        <end position="78"/>
    </location>
</feature>
<sequence>MDVISFMFGFRGRISRGKYWIAVAVYAVAVIAFALIAIDALRTLDKDSAFDFLGGGLALWVSGLSLTIVVLWSGFATGIKRLHDRDKSGWWILLFWLAPMLLIAAERIAIHGLRGVVLWIISAALTVWAIIELGCLRGTPGPNAYGPDPLQGDGSPLNA</sequence>
<dbReference type="Pfam" id="PF05656">
    <property type="entry name" value="DUF805"/>
    <property type="match status" value="1"/>
</dbReference>
<dbReference type="InterPro" id="IPR008523">
    <property type="entry name" value="DUF805"/>
</dbReference>
<dbReference type="GO" id="GO:0005886">
    <property type="term" value="C:plasma membrane"/>
    <property type="evidence" value="ECO:0007669"/>
    <property type="project" value="TreeGrafter"/>
</dbReference>
<dbReference type="Proteomes" id="UP000248148">
    <property type="component" value="Unassembled WGS sequence"/>
</dbReference>
<evidence type="ECO:0000256" key="1">
    <source>
        <dbReference type="SAM" id="Phobius"/>
    </source>
</evidence>
<comment type="caution">
    <text evidence="2">The sequence shown here is derived from an EMBL/GenBank/DDBJ whole genome shotgun (WGS) entry which is preliminary data.</text>
</comment>
<keyword evidence="1" id="KW-0812">Transmembrane</keyword>